<protein>
    <recommendedName>
        <fullName evidence="3">MafI family immunity protein</fullName>
    </recommendedName>
</protein>
<reference evidence="1 2" key="1">
    <citation type="submission" date="2017-07" db="EMBL/GenBank/DDBJ databases">
        <title>Flavobacterium cyanobacteriorum sp. nov., isolated from cyanobacterial aggregates in a eutrophic lake.</title>
        <authorList>
            <person name="Cai H."/>
        </authorList>
    </citation>
    <scope>NUCLEOTIDE SEQUENCE [LARGE SCALE GENOMIC DNA]</scope>
    <source>
        <strain evidence="1 2">TH021</strain>
    </source>
</reference>
<evidence type="ECO:0000313" key="2">
    <source>
        <dbReference type="Proteomes" id="UP000216605"/>
    </source>
</evidence>
<name>A0A255ZMN3_9FLAO</name>
<dbReference type="AlphaFoldDB" id="A0A255ZMN3"/>
<dbReference type="EMBL" id="NOXV01000193">
    <property type="protein sequence ID" value="OYQ42662.1"/>
    <property type="molecule type" value="Genomic_DNA"/>
</dbReference>
<gene>
    <name evidence="1" type="ORF">CHU92_03930</name>
</gene>
<evidence type="ECO:0008006" key="3">
    <source>
        <dbReference type="Google" id="ProtNLM"/>
    </source>
</evidence>
<dbReference type="OrthoDB" id="661533at2"/>
<dbReference type="Proteomes" id="UP000216605">
    <property type="component" value="Unassembled WGS sequence"/>
</dbReference>
<dbReference type="RefSeq" id="WP_094412813.1">
    <property type="nucleotide sequence ID" value="NZ_NOXV01000193.1"/>
</dbReference>
<proteinExistence type="predicted"/>
<organism evidence="1 2">
    <name type="scientific">Flavobacterium cyanobacteriorum</name>
    <dbReference type="NCBI Taxonomy" id="2022802"/>
    <lineage>
        <taxon>Bacteria</taxon>
        <taxon>Pseudomonadati</taxon>
        <taxon>Bacteroidota</taxon>
        <taxon>Flavobacteriia</taxon>
        <taxon>Flavobacteriales</taxon>
        <taxon>Flavobacteriaceae</taxon>
        <taxon>Flavobacterium</taxon>
    </lineage>
</organism>
<accession>A0A255ZMN3</accession>
<keyword evidence="2" id="KW-1185">Reference proteome</keyword>
<comment type="caution">
    <text evidence="1">The sequence shown here is derived from an EMBL/GenBank/DDBJ whole genome shotgun (WGS) entry which is preliminary data.</text>
</comment>
<sequence>MNVRKVLFKVLLLVPDEYKSNRQYTNAKEFIEHYEPELALESFIELVDETEGSFSNEFWLGLIEAAEKMHLNNKIHYLKGMLQSN</sequence>
<evidence type="ECO:0000313" key="1">
    <source>
        <dbReference type="EMBL" id="OYQ42662.1"/>
    </source>
</evidence>